<feature type="domain" description="DUF5753" evidence="1">
    <location>
        <begin position="112"/>
        <end position="288"/>
    </location>
</feature>
<evidence type="ECO:0000259" key="1">
    <source>
        <dbReference type="Pfam" id="PF19054"/>
    </source>
</evidence>
<accession>A0ABY2SAT4</accession>
<dbReference type="InterPro" id="IPR043917">
    <property type="entry name" value="DUF5753"/>
</dbReference>
<dbReference type="Proteomes" id="UP000309992">
    <property type="component" value="Unassembled WGS sequence"/>
</dbReference>
<dbReference type="Pfam" id="PF19054">
    <property type="entry name" value="DUF5753"/>
    <property type="match status" value="1"/>
</dbReference>
<protein>
    <submittedName>
        <fullName evidence="2">Helix-turn-helix domain-containing protein</fullName>
    </submittedName>
</protein>
<dbReference type="EMBL" id="SWMS01000002">
    <property type="protein sequence ID" value="TKG72737.1"/>
    <property type="molecule type" value="Genomic_DNA"/>
</dbReference>
<keyword evidence="3" id="KW-1185">Reference proteome</keyword>
<proteinExistence type="predicted"/>
<gene>
    <name evidence="2" type="ORF">FCN18_05750</name>
</gene>
<organism evidence="2 3">
    <name type="scientific">Prauserella endophytica</name>
    <dbReference type="NCBI Taxonomy" id="1592324"/>
    <lineage>
        <taxon>Bacteria</taxon>
        <taxon>Bacillati</taxon>
        <taxon>Actinomycetota</taxon>
        <taxon>Actinomycetes</taxon>
        <taxon>Pseudonocardiales</taxon>
        <taxon>Pseudonocardiaceae</taxon>
        <taxon>Prauserella</taxon>
        <taxon>Prauserella coralliicola group</taxon>
    </lineage>
</organism>
<evidence type="ECO:0000313" key="2">
    <source>
        <dbReference type="EMBL" id="TKG72737.1"/>
    </source>
</evidence>
<reference evidence="2 3" key="1">
    <citation type="journal article" date="2015" name="Antonie Van Leeuwenhoek">
        <title>Prauserella endophytica sp. nov., an endophytic actinobacterium isolated from Tamarix taklamakanensis.</title>
        <authorList>
            <person name="Liu J.M."/>
            <person name="Habden X."/>
            <person name="Guo L."/>
            <person name="Tuo L."/>
            <person name="Jiang Z.K."/>
            <person name="Liu S.W."/>
            <person name="Liu X.F."/>
            <person name="Chen L."/>
            <person name="Li R.F."/>
            <person name="Zhang Y.Q."/>
            <person name="Sun C.H."/>
        </authorList>
    </citation>
    <scope>NUCLEOTIDE SEQUENCE [LARGE SCALE GENOMIC DNA]</scope>
    <source>
        <strain evidence="2 3">CGMCC 4.7182</strain>
    </source>
</reference>
<name>A0ABY2SAT4_9PSEU</name>
<dbReference type="RefSeq" id="WP_137093672.1">
    <property type="nucleotide sequence ID" value="NZ_SWMS01000002.1"/>
</dbReference>
<sequence>MTAFDAAVARTPTGRRLQLAALCHHLRARAGLTQLDAARTVRPGMSSGVGQNKIARLERGDGGMREADLIALLRAYGAEDTVIELACTLRPRYAKRDRWGGPRAAYDTDSSRRYVDLEEDAASIRLLGSEMIPDLLACESYAYAALAGQPARLRRAKTDAILSRHDRVLCRQDPPEIYAVLSESCFYRRPPGPPTVLEEQLDHLTALAGQPNITVQVSTFGATPGVQDALTLLRLPHPVQSLDDLTFAWGRIGDDPIPISRIEACERLWSSAVRTALRPADSLRFLHEFKEQR</sequence>
<evidence type="ECO:0000313" key="3">
    <source>
        <dbReference type="Proteomes" id="UP000309992"/>
    </source>
</evidence>
<dbReference type="SUPFAM" id="SSF47413">
    <property type="entry name" value="lambda repressor-like DNA-binding domains"/>
    <property type="match status" value="1"/>
</dbReference>
<comment type="caution">
    <text evidence="2">The sequence shown here is derived from an EMBL/GenBank/DDBJ whole genome shotgun (WGS) entry which is preliminary data.</text>
</comment>
<dbReference type="Pfam" id="PF13560">
    <property type="entry name" value="HTH_31"/>
    <property type="match status" value="1"/>
</dbReference>
<dbReference type="InterPro" id="IPR010982">
    <property type="entry name" value="Lambda_DNA-bd_dom_sf"/>
</dbReference>